<dbReference type="EMBL" id="OU892284">
    <property type="protein sequence ID" value="CAG9772084.1"/>
    <property type="molecule type" value="Genomic_DNA"/>
</dbReference>
<name>A0A9N9MXN5_9CUCU</name>
<keyword evidence="4" id="KW-1185">Reference proteome</keyword>
<dbReference type="PANTHER" id="PTHR10773:SF19">
    <property type="match status" value="1"/>
</dbReference>
<sequence length="616" mass="71062">MKTLRKTLTRGSDITPDHHLSWDSGSENETQNDILDYDLQKTNTDKIDSSLADRLAIWGVKYNIPNVVTNDLLKIIKDSDELSDPYATDEESDYIPESDTPNDDVDGPDSDKSSDDVDGPNDAAPEIKLKTRKRKRNETAWKINQKKLLRNLGKAYIGRKNEPHTQRSVKPYEHTCRYKCSQSISAEERREIFQRFYALANYDLQNSFVSSCIKKKGVQRKRNNATTNKQFSTEIFLLNKRVYQGGTNKVHHKKAEKALATKKSDVLDNKDSADTCVICFDLQQALPTPLITTSKVFYLRQLWTYNFCIHNLVTGKSHMYIWNETVASRGSQEIGSCLIHFINEVLPDNITRIIAYSDSCGGQNKNKNIAKLFMFLLKSTKIQEIHHKFLEPGHTFMECDQDFGIIEKVKRKIPQIFIPEHWRTVIQESSKKFTVHEMKRENFYSFAQLNQIISDPKKNTDNHVIKWREIQYFFYSKAAQSFSFQHKPTLDKIMPFYTCMCPYKTTGRPSLSFQNAFSVLNECGLKIKEAKWKNLQSLLDFIPPIYHEFYNNIQYEGKGNAKNLGKKSSSTSKQAIGKGKNKKSAKKPKVQSPEETEEEEDDDVPEDGDFLYSDDE</sequence>
<feature type="compositionally biased region" description="Acidic residues" evidence="1">
    <location>
        <begin position="594"/>
        <end position="616"/>
    </location>
</feature>
<reference evidence="3" key="1">
    <citation type="submission" date="2022-01" db="EMBL/GenBank/DDBJ databases">
        <authorList>
            <person name="King R."/>
        </authorList>
    </citation>
    <scope>NUCLEOTIDE SEQUENCE</scope>
</reference>
<dbReference type="InterPro" id="IPR057191">
    <property type="entry name" value="DUF7869"/>
</dbReference>
<evidence type="ECO:0000313" key="4">
    <source>
        <dbReference type="Proteomes" id="UP001152799"/>
    </source>
</evidence>
<dbReference type="PANTHER" id="PTHR10773">
    <property type="entry name" value="DNA-DIRECTED RNA POLYMERASES I, II, AND III SUBUNIT RPABC2"/>
    <property type="match status" value="1"/>
</dbReference>
<dbReference type="AlphaFoldDB" id="A0A9N9MXN5"/>
<feature type="region of interest" description="Disordered" evidence="1">
    <location>
        <begin position="561"/>
        <end position="616"/>
    </location>
</feature>
<evidence type="ECO:0000259" key="2">
    <source>
        <dbReference type="Pfam" id="PF25273"/>
    </source>
</evidence>
<dbReference type="OrthoDB" id="6710605at2759"/>
<feature type="compositionally biased region" description="Acidic residues" evidence="1">
    <location>
        <begin position="83"/>
        <end position="108"/>
    </location>
</feature>
<feature type="region of interest" description="Disordered" evidence="1">
    <location>
        <begin position="1"/>
        <end position="30"/>
    </location>
</feature>
<feature type="region of interest" description="Disordered" evidence="1">
    <location>
        <begin position="83"/>
        <end position="135"/>
    </location>
</feature>
<evidence type="ECO:0000256" key="1">
    <source>
        <dbReference type="SAM" id="MobiDB-lite"/>
    </source>
</evidence>
<accession>A0A9N9MXN5</accession>
<organism evidence="3 4">
    <name type="scientific">Ceutorhynchus assimilis</name>
    <name type="common">cabbage seed weevil</name>
    <dbReference type="NCBI Taxonomy" id="467358"/>
    <lineage>
        <taxon>Eukaryota</taxon>
        <taxon>Metazoa</taxon>
        <taxon>Ecdysozoa</taxon>
        <taxon>Arthropoda</taxon>
        <taxon>Hexapoda</taxon>
        <taxon>Insecta</taxon>
        <taxon>Pterygota</taxon>
        <taxon>Neoptera</taxon>
        <taxon>Endopterygota</taxon>
        <taxon>Coleoptera</taxon>
        <taxon>Polyphaga</taxon>
        <taxon>Cucujiformia</taxon>
        <taxon>Curculionidae</taxon>
        <taxon>Ceutorhynchinae</taxon>
        <taxon>Ceutorhynchus</taxon>
    </lineage>
</organism>
<evidence type="ECO:0000313" key="3">
    <source>
        <dbReference type="EMBL" id="CAG9772084.1"/>
    </source>
</evidence>
<feature type="compositionally biased region" description="Basic residues" evidence="1">
    <location>
        <begin position="579"/>
        <end position="589"/>
    </location>
</feature>
<gene>
    <name evidence="3" type="ORF">CEUTPL_LOCUS12506</name>
</gene>
<dbReference type="Proteomes" id="UP001152799">
    <property type="component" value="Chromosome 8"/>
</dbReference>
<feature type="domain" description="DUF7869" evidence="2">
    <location>
        <begin position="315"/>
        <end position="468"/>
    </location>
</feature>
<protein>
    <recommendedName>
        <fullName evidence="2">DUF7869 domain-containing protein</fullName>
    </recommendedName>
</protein>
<proteinExistence type="predicted"/>
<dbReference type="Pfam" id="PF25273">
    <property type="entry name" value="DUF7869"/>
    <property type="match status" value="1"/>
</dbReference>